<dbReference type="AlphaFoldDB" id="A0A1I8P6P6"/>
<evidence type="ECO:0000256" key="9">
    <source>
        <dbReference type="SAM" id="SignalP"/>
    </source>
</evidence>
<protein>
    <recommendedName>
        <fullName evidence="14">Peptidase M13 C-terminal domain-containing protein</fullName>
    </recommendedName>
</protein>
<keyword evidence="6" id="KW-0378">Hydrolase</keyword>
<accession>A0A1I8P6P6</accession>
<dbReference type="Gene3D" id="3.40.390.10">
    <property type="entry name" value="Collagenase (Catalytic Domain)"/>
    <property type="match status" value="1"/>
</dbReference>
<feature type="signal peptide" evidence="9">
    <location>
        <begin position="1"/>
        <end position="34"/>
    </location>
</feature>
<dbReference type="GO" id="GO:0016485">
    <property type="term" value="P:protein processing"/>
    <property type="evidence" value="ECO:0007669"/>
    <property type="project" value="TreeGrafter"/>
</dbReference>
<evidence type="ECO:0000313" key="12">
    <source>
        <dbReference type="EnsemblMetazoa" id="SCAU005277-PA"/>
    </source>
</evidence>
<proteinExistence type="inferred from homology"/>
<organism evidence="12 13">
    <name type="scientific">Stomoxys calcitrans</name>
    <name type="common">Stable fly</name>
    <name type="synonym">Conops calcitrans</name>
    <dbReference type="NCBI Taxonomy" id="35570"/>
    <lineage>
        <taxon>Eukaryota</taxon>
        <taxon>Metazoa</taxon>
        <taxon>Ecdysozoa</taxon>
        <taxon>Arthropoda</taxon>
        <taxon>Hexapoda</taxon>
        <taxon>Insecta</taxon>
        <taxon>Pterygota</taxon>
        <taxon>Neoptera</taxon>
        <taxon>Endopterygota</taxon>
        <taxon>Diptera</taxon>
        <taxon>Brachycera</taxon>
        <taxon>Muscomorpha</taxon>
        <taxon>Muscoidea</taxon>
        <taxon>Muscidae</taxon>
        <taxon>Stomoxys</taxon>
    </lineage>
</organism>
<dbReference type="InterPro" id="IPR018497">
    <property type="entry name" value="Peptidase_M13_C"/>
</dbReference>
<name>A0A1I8P6P6_STOCA</name>
<dbReference type="InterPro" id="IPR008753">
    <property type="entry name" value="Peptidase_M13_N"/>
</dbReference>
<dbReference type="Gene3D" id="1.10.1380.10">
    <property type="entry name" value="Neutral endopeptidase , domain2"/>
    <property type="match status" value="1"/>
</dbReference>
<evidence type="ECO:0000256" key="1">
    <source>
        <dbReference type="ARBA" id="ARBA00001947"/>
    </source>
</evidence>
<dbReference type="EnsemblMetazoa" id="SCAU005277-RA">
    <property type="protein sequence ID" value="SCAU005277-PA"/>
    <property type="gene ID" value="SCAU005277"/>
</dbReference>
<dbReference type="PANTHER" id="PTHR11733:SF240">
    <property type="entry name" value="GH14155P-RELATED"/>
    <property type="match status" value="1"/>
</dbReference>
<keyword evidence="7" id="KW-0862">Zinc</keyword>
<keyword evidence="8" id="KW-0482">Metalloprotease</keyword>
<comment type="cofactor">
    <cofactor evidence="1">
        <name>Zn(2+)</name>
        <dbReference type="ChEBI" id="CHEBI:29105"/>
    </cofactor>
</comment>
<dbReference type="SUPFAM" id="SSF55486">
    <property type="entry name" value="Metalloproteases ('zincins'), catalytic domain"/>
    <property type="match status" value="1"/>
</dbReference>
<dbReference type="CDD" id="cd08662">
    <property type="entry name" value="M13"/>
    <property type="match status" value="1"/>
</dbReference>
<comment type="similarity">
    <text evidence="3">Belongs to the peptidase M13 family.</text>
</comment>
<sequence>MSKQLSTPIPSRVSIIFVWLLSLSHHPLLRVCGGETTIFPIYKQEESMRNAKSKEVHNYMNVSVNPCEDFYEYSCGNWHKYHSPPAGGGKDNVETLHTILEHKVDKDLLILLDENVTIEDSSDARRVKIFYKSCLDAKQGEILHQQFVSDLIKANGGFPAVPGSNWMAHHHNYDWQHIVAVLRLKYGLNILIGMEVDNNFQTMEENSLYLQEPSTLLPRHLCNAKVTQSIDVTDHQYDVIEQQVAENLRAWLSMNKEEALHVAADMVTFEHDLCRAMYVDEQDEVEEDFIGSAQSVNRTKAYPRKNLHSFTHEFNNTLQFNTIVMNSFGVAVTKPVFMKSPKYFEQLVRVIEDTEEYNKTVVANYIMYQTLTHFNFPRNDTPRSRPSYCLAVVKKYFPHILGAIYKSKYANHMDKITEIFEELKKIFYDAFENHWIHDGTGRLGKKRLGDMTLHFPSYDQPPLKVDFARNDFWNNLRLIMGQIKDSDVSRLLSAYPPQPMDEVEAYETRMVYRPYQNRIDMGWGLLQAPYYQHFLPRAMAYAVIGHKLAHTMATAFDDKGWSAENKDRKNWDTQTAVEYYKKANCFTQQIGNYLNNDPDSFHNVTKSRQLIAQSIGVSMAFNAYLDWLNLQSPSNDQETLIKETLPEFGFTNTQLFFIAFAQAHCEARKKPKKPEPKLVLSPLSKHSMTRYEVNGPLMNFLEFAREFHCPIGSEMNAADKCIIY</sequence>
<comment type="subcellular location">
    <subcellularLocation>
        <location evidence="2">Cell membrane</location>
        <topology evidence="2">Single-pass type II membrane protein</topology>
    </subcellularLocation>
</comment>
<dbReference type="GO" id="GO:0005886">
    <property type="term" value="C:plasma membrane"/>
    <property type="evidence" value="ECO:0007669"/>
    <property type="project" value="UniProtKB-SubCell"/>
</dbReference>
<dbReference type="PROSITE" id="PS51885">
    <property type="entry name" value="NEPRILYSIN"/>
    <property type="match status" value="1"/>
</dbReference>
<dbReference type="Pfam" id="PF05649">
    <property type="entry name" value="Peptidase_M13_N"/>
    <property type="match status" value="1"/>
</dbReference>
<feature type="chain" id="PRO_5009326109" description="Peptidase M13 C-terminal domain-containing protein" evidence="9">
    <location>
        <begin position="35"/>
        <end position="724"/>
    </location>
</feature>
<evidence type="ECO:0000256" key="8">
    <source>
        <dbReference type="ARBA" id="ARBA00023049"/>
    </source>
</evidence>
<reference evidence="12" key="1">
    <citation type="submission" date="2020-05" db="UniProtKB">
        <authorList>
            <consortium name="EnsemblMetazoa"/>
        </authorList>
    </citation>
    <scope>IDENTIFICATION</scope>
    <source>
        <strain evidence="12">USDA</strain>
    </source>
</reference>
<dbReference type="GO" id="GO:0046872">
    <property type="term" value="F:metal ion binding"/>
    <property type="evidence" value="ECO:0007669"/>
    <property type="project" value="UniProtKB-KW"/>
</dbReference>
<evidence type="ECO:0000256" key="5">
    <source>
        <dbReference type="ARBA" id="ARBA00022723"/>
    </source>
</evidence>
<dbReference type="InterPro" id="IPR024079">
    <property type="entry name" value="MetalloPept_cat_dom_sf"/>
</dbReference>
<keyword evidence="13" id="KW-1185">Reference proteome</keyword>
<evidence type="ECO:0000259" key="11">
    <source>
        <dbReference type="Pfam" id="PF05649"/>
    </source>
</evidence>
<keyword evidence="9" id="KW-0732">Signal</keyword>
<evidence type="ECO:0008006" key="14">
    <source>
        <dbReference type="Google" id="ProtNLM"/>
    </source>
</evidence>
<dbReference type="InterPro" id="IPR000718">
    <property type="entry name" value="Peptidase_M13"/>
</dbReference>
<evidence type="ECO:0000256" key="7">
    <source>
        <dbReference type="ARBA" id="ARBA00022833"/>
    </source>
</evidence>
<dbReference type="GO" id="GO:0004222">
    <property type="term" value="F:metalloendopeptidase activity"/>
    <property type="evidence" value="ECO:0007669"/>
    <property type="project" value="InterPro"/>
</dbReference>
<dbReference type="KEGG" id="scac:106095691"/>
<dbReference type="Proteomes" id="UP000095300">
    <property type="component" value="Unassembled WGS sequence"/>
</dbReference>
<dbReference type="VEuPathDB" id="VectorBase:SCAU005277"/>
<feature type="domain" description="Peptidase M13 N-terminal" evidence="11">
    <location>
        <begin position="66"/>
        <end position="454"/>
    </location>
</feature>
<gene>
    <name evidence="12" type="primary">106095691</name>
</gene>
<evidence type="ECO:0000313" key="13">
    <source>
        <dbReference type="Proteomes" id="UP000095300"/>
    </source>
</evidence>
<evidence type="ECO:0000256" key="4">
    <source>
        <dbReference type="ARBA" id="ARBA00022670"/>
    </source>
</evidence>
<keyword evidence="4" id="KW-0645">Protease</keyword>
<evidence type="ECO:0000256" key="2">
    <source>
        <dbReference type="ARBA" id="ARBA00004401"/>
    </source>
</evidence>
<dbReference type="PANTHER" id="PTHR11733">
    <property type="entry name" value="ZINC METALLOPROTEASE FAMILY M13 NEPRILYSIN-RELATED"/>
    <property type="match status" value="1"/>
</dbReference>
<dbReference type="OrthoDB" id="7912177at2759"/>
<evidence type="ECO:0000256" key="3">
    <source>
        <dbReference type="ARBA" id="ARBA00007357"/>
    </source>
</evidence>
<dbReference type="InterPro" id="IPR042089">
    <property type="entry name" value="Peptidase_M13_dom_2"/>
</dbReference>
<feature type="domain" description="Peptidase M13 C-terminal" evidence="10">
    <location>
        <begin position="511"/>
        <end position="721"/>
    </location>
</feature>
<keyword evidence="5" id="KW-0479">Metal-binding</keyword>
<dbReference type="Pfam" id="PF01431">
    <property type="entry name" value="Peptidase_M13"/>
    <property type="match status" value="1"/>
</dbReference>
<evidence type="ECO:0000259" key="10">
    <source>
        <dbReference type="Pfam" id="PF01431"/>
    </source>
</evidence>
<evidence type="ECO:0000256" key="6">
    <source>
        <dbReference type="ARBA" id="ARBA00022801"/>
    </source>
</evidence>